<proteinExistence type="predicted"/>
<dbReference type="EMBL" id="LNIX01000005">
    <property type="protein sequence ID" value="OXA53733.1"/>
    <property type="molecule type" value="Genomic_DNA"/>
</dbReference>
<protein>
    <recommendedName>
        <fullName evidence="2">C2H2-type domain-containing protein</fullName>
    </recommendedName>
</protein>
<reference evidence="3 4" key="1">
    <citation type="submission" date="2015-12" db="EMBL/GenBank/DDBJ databases">
        <title>The genome of Folsomia candida.</title>
        <authorList>
            <person name="Faddeeva A."/>
            <person name="Derks M.F."/>
            <person name="Anvar Y."/>
            <person name="Smit S."/>
            <person name="Van Straalen N."/>
            <person name="Roelofs D."/>
        </authorList>
    </citation>
    <scope>NUCLEOTIDE SEQUENCE [LARGE SCALE GENOMIC DNA]</scope>
    <source>
        <strain evidence="3 4">VU population</strain>
        <tissue evidence="3">Whole body</tissue>
    </source>
</reference>
<keyword evidence="4" id="KW-1185">Reference proteome</keyword>
<dbReference type="InterPro" id="IPR013087">
    <property type="entry name" value="Znf_C2H2_type"/>
</dbReference>
<feature type="region of interest" description="Disordered" evidence="1">
    <location>
        <begin position="267"/>
        <end position="286"/>
    </location>
</feature>
<evidence type="ECO:0000313" key="3">
    <source>
        <dbReference type="EMBL" id="OXA53733.1"/>
    </source>
</evidence>
<comment type="caution">
    <text evidence="3">The sequence shown here is derived from an EMBL/GenBank/DDBJ whole genome shotgun (WGS) entry which is preliminary data.</text>
</comment>
<organism evidence="3 4">
    <name type="scientific">Folsomia candida</name>
    <name type="common">Springtail</name>
    <dbReference type="NCBI Taxonomy" id="158441"/>
    <lineage>
        <taxon>Eukaryota</taxon>
        <taxon>Metazoa</taxon>
        <taxon>Ecdysozoa</taxon>
        <taxon>Arthropoda</taxon>
        <taxon>Hexapoda</taxon>
        <taxon>Collembola</taxon>
        <taxon>Entomobryomorpha</taxon>
        <taxon>Isotomoidea</taxon>
        <taxon>Isotomidae</taxon>
        <taxon>Proisotominae</taxon>
        <taxon>Folsomia</taxon>
    </lineage>
</organism>
<feature type="domain" description="C2H2-type" evidence="2">
    <location>
        <begin position="134"/>
        <end position="155"/>
    </location>
</feature>
<feature type="region of interest" description="Disordered" evidence="1">
    <location>
        <begin position="18"/>
        <end position="97"/>
    </location>
</feature>
<dbReference type="PROSITE" id="PS00028">
    <property type="entry name" value="ZINC_FINGER_C2H2_1"/>
    <property type="match status" value="1"/>
</dbReference>
<evidence type="ECO:0000256" key="1">
    <source>
        <dbReference type="SAM" id="MobiDB-lite"/>
    </source>
</evidence>
<sequence length="392" mass="43422">MLSFHYLYFLKMILKPSLPRQGKSSTKVDDPESDVEEEDDNPKPRKKACARQPGKPAKEETSEQDVEMCDDGPPTKRKQRQVKAPTNSQGAVSIDISPGKDLQPIPPFSCHLGDNCANKELLLKLLRDCRQHTCEFCKINFKSNVELEEHDVGFHRSRLCAFYGPVSLVADHRKHCSFQEGTGLTNHESDPEISFHPFTQNSAQSLSDSQSESASLFDGSVISSREAHDRGLQLPVRLLSRHATLPNPHSNSSCAFSIPITSVENTEHSTRVTTPKVNSSSFSRSPSAILPSYQDESNLTPPEAPSNTEFNITYLFDIDKNNYSPEVNQSSGLDSVNKKNIYGFCLKDSLFKSAAANKVLINKVARNKFILKPDRQCVAAALIDSLIVALGT</sequence>
<feature type="compositionally biased region" description="Polar residues" evidence="1">
    <location>
        <begin position="271"/>
        <end position="286"/>
    </location>
</feature>
<name>A0A226E801_FOLCA</name>
<feature type="compositionally biased region" description="Acidic residues" evidence="1">
    <location>
        <begin position="31"/>
        <end position="40"/>
    </location>
</feature>
<evidence type="ECO:0000259" key="2">
    <source>
        <dbReference type="PROSITE" id="PS00028"/>
    </source>
</evidence>
<dbReference type="AlphaFoldDB" id="A0A226E801"/>
<evidence type="ECO:0000313" key="4">
    <source>
        <dbReference type="Proteomes" id="UP000198287"/>
    </source>
</evidence>
<dbReference type="Proteomes" id="UP000198287">
    <property type="component" value="Unassembled WGS sequence"/>
</dbReference>
<accession>A0A226E801</accession>
<gene>
    <name evidence="3" type="ORF">Fcan01_11172</name>
</gene>